<dbReference type="GO" id="GO:0038023">
    <property type="term" value="F:signaling receptor activity"/>
    <property type="evidence" value="ECO:0007669"/>
    <property type="project" value="TreeGrafter"/>
</dbReference>
<feature type="transmembrane region" description="Helical" evidence="5">
    <location>
        <begin position="26"/>
        <end position="45"/>
    </location>
</feature>
<keyword evidence="5" id="KW-0472">Membrane</keyword>
<keyword evidence="5" id="KW-0812">Transmembrane</keyword>
<organism evidence="7 9">
    <name type="scientific">Branchiostoma belcheri</name>
    <name type="common">Amphioxus</name>
    <dbReference type="NCBI Taxonomy" id="7741"/>
    <lineage>
        <taxon>Eukaryota</taxon>
        <taxon>Metazoa</taxon>
        <taxon>Chordata</taxon>
        <taxon>Cephalochordata</taxon>
        <taxon>Leptocardii</taxon>
        <taxon>Amphioxiformes</taxon>
        <taxon>Branchiostomatidae</taxon>
        <taxon>Branchiostoma</taxon>
    </lineage>
</organism>
<dbReference type="PANTHER" id="PTHR10517">
    <property type="entry name" value="FOLATE RECEPTOR"/>
    <property type="match status" value="1"/>
</dbReference>
<evidence type="ECO:0000256" key="4">
    <source>
        <dbReference type="SAM" id="MobiDB-lite"/>
    </source>
</evidence>
<evidence type="ECO:0000259" key="6">
    <source>
        <dbReference type="Pfam" id="PF03024"/>
    </source>
</evidence>
<dbReference type="RefSeq" id="XP_019641797.1">
    <property type="nucleotide sequence ID" value="XM_019786238.1"/>
</dbReference>
<dbReference type="PANTHER" id="PTHR10517:SF28">
    <property type="entry name" value="COILIN"/>
    <property type="match status" value="1"/>
</dbReference>
<protein>
    <submittedName>
        <fullName evidence="8 9">Uncharacterized protein LOC109483247</fullName>
    </submittedName>
</protein>
<keyword evidence="2" id="KW-0732">Signal</keyword>
<comment type="similarity">
    <text evidence="1">Belongs to the folate receptor family.</text>
</comment>
<proteinExistence type="inferred from homology"/>
<evidence type="ECO:0000256" key="1">
    <source>
        <dbReference type="ARBA" id="ARBA00007932"/>
    </source>
</evidence>
<dbReference type="GeneID" id="109483247"/>
<sequence length="225" mass="25850">MTQQKPTPDEMSGCRSIRTSRTGPTAGRLVSLSLVLISVLCLVVITTGQEHISMIPHCPLFSNRAPRKQHMLSKCKRYREEACCFQEEIDRFFPSVPNPRGASKNCREHMTSLKCYICSPKQFLFYRNERVTVCEEFCNKWYDACFNASIEGERIGEWYSNGKQFCEGRKFSVMSAKAMEYDFQCYSYNYDDEQGNSSARLFIEWKLAVSNLLCVLAATLVWTPG</sequence>
<dbReference type="RefSeq" id="XP_019641803.1">
    <property type="nucleotide sequence ID" value="XM_019786244.1"/>
</dbReference>
<dbReference type="Proteomes" id="UP000515135">
    <property type="component" value="Unplaced"/>
</dbReference>
<keyword evidence="5" id="KW-1133">Transmembrane helix</keyword>
<dbReference type="InterPro" id="IPR004269">
    <property type="entry name" value="Folate_rcpt"/>
</dbReference>
<reference evidence="8 9" key="1">
    <citation type="submission" date="2025-04" db="UniProtKB">
        <authorList>
            <consortium name="RefSeq"/>
        </authorList>
    </citation>
    <scope>IDENTIFICATION</scope>
    <source>
        <tissue evidence="8 9">Gonad</tissue>
    </source>
</reference>
<evidence type="ECO:0000256" key="3">
    <source>
        <dbReference type="ARBA" id="ARBA00023157"/>
    </source>
</evidence>
<name>A0A6P4ZY39_BRABE</name>
<dbReference type="OrthoDB" id="5982417at2759"/>
<evidence type="ECO:0000313" key="7">
    <source>
        <dbReference type="Proteomes" id="UP000515135"/>
    </source>
</evidence>
<accession>A0A6P4ZY39</accession>
<dbReference type="InterPro" id="IPR018143">
    <property type="entry name" value="Folate_rcpt-like"/>
</dbReference>
<evidence type="ECO:0000313" key="8">
    <source>
        <dbReference type="RefSeq" id="XP_019641797.1"/>
    </source>
</evidence>
<evidence type="ECO:0000313" key="9">
    <source>
        <dbReference type="RefSeq" id="XP_019641803.1"/>
    </source>
</evidence>
<keyword evidence="7" id="KW-1185">Reference proteome</keyword>
<dbReference type="GO" id="GO:0009897">
    <property type="term" value="C:external side of plasma membrane"/>
    <property type="evidence" value="ECO:0007669"/>
    <property type="project" value="TreeGrafter"/>
</dbReference>
<dbReference type="Pfam" id="PF03024">
    <property type="entry name" value="Folate_rec"/>
    <property type="match status" value="1"/>
</dbReference>
<dbReference type="KEGG" id="bbel:109483247"/>
<feature type="region of interest" description="Disordered" evidence="4">
    <location>
        <begin position="1"/>
        <end position="20"/>
    </location>
</feature>
<gene>
    <name evidence="8 9" type="primary">LOC109483247</name>
</gene>
<evidence type="ECO:0000256" key="5">
    <source>
        <dbReference type="SAM" id="Phobius"/>
    </source>
</evidence>
<evidence type="ECO:0000256" key="2">
    <source>
        <dbReference type="ARBA" id="ARBA00022729"/>
    </source>
</evidence>
<feature type="domain" description="Folate receptor-like" evidence="6">
    <location>
        <begin position="63"/>
        <end position="193"/>
    </location>
</feature>
<dbReference type="AlphaFoldDB" id="A0A6P4ZY39"/>
<keyword evidence="3" id="KW-1015">Disulfide bond</keyword>